<reference evidence="3" key="1">
    <citation type="journal article" date="2023" name="Science">
        <title>Genome structures resolve the early diversification of teleost fishes.</title>
        <authorList>
            <person name="Parey E."/>
            <person name="Louis A."/>
            <person name="Montfort J."/>
            <person name="Bouchez O."/>
            <person name="Roques C."/>
            <person name="Iampietro C."/>
            <person name="Lluch J."/>
            <person name="Castinel A."/>
            <person name="Donnadieu C."/>
            <person name="Desvignes T."/>
            <person name="Floi Bucao C."/>
            <person name="Jouanno E."/>
            <person name="Wen M."/>
            <person name="Mejri S."/>
            <person name="Dirks R."/>
            <person name="Jansen H."/>
            <person name="Henkel C."/>
            <person name="Chen W.J."/>
            <person name="Zahm M."/>
            <person name="Cabau C."/>
            <person name="Klopp C."/>
            <person name="Thompson A.W."/>
            <person name="Robinson-Rechavi M."/>
            <person name="Braasch I."/>
            <person name="Lecointre G."/>
            <person name="Bobe J."/>
            <person name="Postlethwait J.H."/>
            <person name="Berthelot C."/>
            <person name="Roest Crollius H."/>
            <person name="Guiguen Y."/>
        </authorList>
    </citation>
    <scope>NUCLEOTIDE SEQUENCE</scope>
    <source>
        <strain evidence="3">WJC10195</strain>
    </source>
</reference>
<sequence length="143" mass="15408">MENEDGTASPQERGRTGVPDETPHCRHARLAPEISFAMDDSVSAASGVDVSDRLSTLEQRVQMQEDELHMLKSALADLLRRLSLSEERQATVSKTGAAKARPMMQARSLGSVANSSAVLPRKIRTAPAPSCSRKKPSAPATKK</sequence>
<gene>
    <name evidence="3" type="ORF">SKAU_G00190310</name>
</gene>
<dbReference type="Proteomes" id="UP001152622">
    <property type="component" value="Chromosome 6"/>
</dbReference>
<organism evidence="3 4">
    <name type="scientific">Synaphobranchus kaupii</name>
    <name type="common">Kaup's arrowtooth eel</name>
    <dbReference type="NCBI Taxonomy" id="118154"/>
    <lineage>
        <taxon>Eukaryota</taxon>
        <taxon>Metazoa</taxon>
        <taxon>Chordata</taxon>
        <taxon>Craniata</taxon>
        <taxon>Vertebrata</taxon>
        <taxon>Euteleostomi</taxon>
        <taxon>Actinopterygii</taxon>
        <taxon>Neopterygii</taxon>
        <taxon>Teleostei</taxon>
        <taxon>Anguilliformes</taxon>
        <taxon>Synaphobranchidae</taxon>
        <taxon>Synaphobranchus</taxon>
    </lineage>
</organism>
<keyword evidence="1" id="KW-0175">Coiled coil</keyword>
<feature type="region of interest" description="Disordered" evidence="2">
    <location>
        <begin position="1"/>
        <end position="26"/>
    </location>
</feature>
<evidence type="ECO:0000256" key="2">
    <source>
        <dbReference type="SAM" id="MobiDB-lite"/>
    </source>
</evidence>
<evidence type="ECO:0008006" key="5">
    <source>
        <dbReference type="Google" id="ProtNLM"/>
    </source>
</evidence>
<evidence type="ECO:0000313" key="4">
    <source>
        <dbReference type="Proteomes" id="UP001152622"/>
    </source>
</evidence>
<feature type="compositionally biased region" description="Polar residues" evidence="2">
    <location>
        <begin position="1"/>
        <end position="10"/>
    </location>
</feature>
<dbReference type="AlphaFoldDB" id="A0A9Q1FDK1"/>
<dbReference type="OrthoDB" id="6158349at2759"/>
<comment type="caution">
    <text evidence="3">The sequence shown here is derived from an EMBL/GenBank/DDBJ whole genome shotgun (WGS) entry which is preliminary data.</text>
</comment>
<protein>
    <recommendedName>
        <fullName evidence="5">Echinoderm microtubule-associated protein-like 1</fullName>
    </recommendedName>
</protein>
<dbReference type="EMBL" id="JAINUF010000006">
    <property type="protein sequence ID" value="KAJ8356237.1"/>
    <property type="molecule type" value="Genomic_DNA"/>
</dbReference>
<name>A0A9Q1FDK1_SYNKA</name>
<evidence type="ECO:0000313" key="3">
    <source>
        <dbReference type="EMBL" id="KAJ8356237.1"/>
    </source>
</evidence>
<feature type="compositionally biased region" description="Basic residues" evidence="2">
    <location>
        <begin position="132"/>
        <end position="143"/>
    </location>
</feature>
<evidence type="ECO:0000256" key="1">
    <source>
        <dbReference type="SAM" id="Coils"/>
    </source>
</evidence>
<keyword evidence="4" id="KW-1185">Reference proteome</keyword>
<accession>A0A9Q1FDK1</accession>
<feature type="coiled-coil region" evidence="1">
    <location>
        <begin position="54"/>
        <end position="81"/>
    </location>
</feature>
<proteinExistence type="predicted"/>
<feature type="region of interest" description="Disordered" evidence="2">
    <location>
        <begin position="86"/>
        <end position="143"/>
    </location>
</feature>